<dbReference type="Gene3D" id="3.40.50.300">
    <property type="entry name" value="P-loop containing nucleotide triphosphate hydrolases"/>
    <property type="match status" value="1"/>
</dbReference>
<dbReference type="EMBL" id="JAUHQA010000001">
    <property type="protein sequence ID" value="MDN4481407.1"/>
    <property type="molecule type" value="Genomic_DNA"/>
</dbReference>
<dbReference type="PANTHER" id="PTHR24220:SF684">
    <property type="entry name" value="FE(3+) IONS IMPORT ATP-BINDING PROTEIN FBPC"/>
    <property type="match status" value="1"/>
</dbReference>
<gene>
    <name evidence="5" type="ORF">QQX02_10770</name>
</gene>
<protein>
    <submittedName>
        <fullName evidence="5">ATP-binding cassette domain-containing protein</fullName>
    </submittedName>
</protein>
<dbReference type="Pfam" id="PF00005">
    <property type="entry name" value="ABC_tran"/>
    <property type="match status" value="1"/>
</dbReference>
<sequence>MLTARVVAPARGVDATISAEAGRTLALLGPNGSGKSTLLAAIAGLVRPAAGAVTTGTRVLHDLDASRPVWRSPRERRVGLVTQGADLFPTMTVLDNVAFGPRSQGAPRADAREQSARWLDSMGLGGLADRRPASLSGGQHRQVAIARALASAPDVLALDEPFAGIDVEAASQLRTFVASFASDLTVILTTHDPLDVHLLAHDVAVLDHGSVVERGTVAEVLTRPRTGFAARMAGMMLLHGTVGPSGELVTDDGIRVAALAPHLSAGQSAVAALRPRAVRLAASGGIPDVIRTIEPRGDVVRVHGERLVADIDPASAAGLLPGASIAFDVPPVEVYAP</sequence>
<evidence type="ECO:0000313" key="5">
    <source>
        <dbReference type="EMBL" id="MDN4481407.1"/>
    </source>
</evidence>
<name>A0ABT8GIZ4_9MICO</name>
<evidence type="ECO:0000256" key="3">
    <source>
        <dbReference type="ARBA" id="ARBA00022840"/>
    </source>
</evidence>
<keyword evidence="1" id="KW-0813">Transport</keyword>
<dbReference type="InterPro" id="IPR008995">
    <property type="entry name" value="Mo/tungstate-bd_C_term_dom"/>
</dbReference>
<dbReference type="SUPFAM" id="SSF52540">
    <property type="entry name" value="P-loop containing nucleoside triphosphate hydrolases"/>
    <property type="match status" value="1"/>
</dbReference>
<accession>A0ABT8GIZ4</accession>
<dbReference type="PANTHER" id="PTHR24220">
    <property type="entry name" value="IMPORT ATP-BINDING PROTEIN"/>
    <property type="match status" value="1"/>
</dbReference>
<dbReference type="InterPro" id="IPR003593">
    <property type="entry name" value="AAA+_ATPase"/>
</dbReference>
<keyword evidence="3 5" id="KW-0067">ATP-binding</keyword>
<dbReference type="SMART" id="SM00382">
    <property type="entry name" value="AAA"/>
    <property type="match status" value="1"/>
</dbReference>
<keyword evidence="2" id="KW-0547">Nucleotide-binding</keyword>
<dbReference type="PROSITE" id="PS50893">
    <property type="entry name" value="ABC_TRANSPORTER_2"/>
    <property type="match status" value="1"/>
</dbReference>
<evidence type="ECO:0000259" key="4">
    <source>
        <dbReference type="PROSITE" id="PS50893"/>
    </source>
</evidence>
<dbReference type="InterPro" id="IPR015854">
    <property type="entry name" value="ABC_transpr_LolD-like"/>
</dbReference>
<dbReference type="GO" id="GO:0005524">
    <property type="term" value="F:ATP binding"/>
    <property type="evidence" value="ECO:0007669"/>
    <property type="project" value="UniProtKB-KW"/>
</dbReference>
<proteinExistence type="predicted"/>
<dbReference type="InterPro" id="IPR003439">
    <property type="entry name" value="ABC_transporter-like_ATP-bd"/>
</dbReference>
<feature type="domain" description="ABC transporter" evidence="4">
    <location>
        <begin position="1"/>
        <end position="233"/>
    </location>
</feature>
<evidence type="ECO:0000256" key="2">
    <source>
        <dbReference type="ARBA" id="ARBA00022741"/>
    </source>
</evidence>
<dbReference type="SUPFAM" id="SSF50331">
    <property type="entry name" value="MOP-like"/>
    <property type="match status" value="1"/>
</dbReference>
<dbReference type="Proteomes" id="UP001172708">
    <property type="component" value="Unassembled WGS sequence"/>
</dbReference>
<comment type="caution">
    <text evidence="5">The sequence shown here is derived from an EMBL/GenBank/DDBJ whole genome shotgun (WGS) entry which is preliminary data.</text>
</comment>
<keyword evidence="6" id="KW-1185">Reference proteome</keyword>
<dbReference type="InterPro" id="IPR027417">
    <property type="entry name" value="P-loop_NTPase"/>
</dbReference>
<evidence type="ECO:0000256" key="1">
    <source>
        <dbReference type="ARBA" id="ARBA00022448"/>
    </source>
</evidence>
<organism evidence="5 6">
    <name type="scientific">Demequina muriae</name>
    <dbReference type="NCBI Taxonomy" id="3051664"/>
    <lineage>
        <taxon>Bacteria</taxon>
        <taxon>Bacillati</taxon>
        <taxon>Actinomycetota</taxon>
        <taxon>Actinomycetes</taxon>
        <taxon>Micrococcales</taxon>
        <taxon>Demequinaceae</taxon>
        <taxon>Demequina</taxon>
    </lineage>
</organism>
<dbReference type="RefSeq" id="WP_301143719.1">
    <property type="nucleotide sequence ID" value="NZ_JAUHQA010000001.1"/>
</dbReference>
<reference evidence="5" key="1">
    <citation type="submission" date="2023-06" db="EMBL/GenBank/DDBJ databases">
        <title>Egi l300058.</title>
        <authorList>
            <person name="Gao L."/>
            <person name="Fang B.-Z."/>
            <person name="Li W.-J."/>
        </authorList>
    </citation>
    <scope>NUCLEOTIDE SEQUENCE</scope>
    <source>
        <strain evidence="5">EGI L300058</strain>
    </source>
</reference>
<evidence type="ECO:0000313" key="6">
    <source>
        <dbReference type="Proteomes" id="UP001172708"/>
    </source>
</evidence>